<name>A0ABM1E737_PRICU</name>
<sequence length="495" mass="56205">MTKEDELRTSAGERCGVLTECTASHNDNETDEELLLKEDAQSPRRKVVVCKDINKNGVVGDLTSTTARKKRGNERITVNVSGLHFETRARTLNRYPASLLGDPVKRVRYFDSLKNEYYFDRHRPSFDAILHFYQSKGRLKRPTNVPMEVFIGEIKFFQLGDKILEQYLESEGIVKELPSELPSNPTMRCIWMLFEHPDSSWAARIVAVISISVIVCSVITFCIETLPQFGKPVEDDGGDNNGTAPTLKTRQEIEDMLLHDPFFITETVCVMWFALELFMRFISSPNRCKFWQSFMNVIDLTAIIPYFISLTVAFAERSGDMGGMSLAVLRVLRLVRVFRIFKLSRHYKGLQVIGQTLRASIPELGLLIFFLIIGMILFASAVYFAELDNKKTHFTSIPAAFWWVVVTMTTVGYGDMYPQTEWGKLVGSVCVISGVLTIALPVPIIVSNFDYYYHRHVDSAEFYGEDDDAELVKDAEKGMASDTEDDVDTEDETKV</sequence>
<evidence type="ECO:0000259" key="14">
    <source>
        <dbReference type="Pfam" id="PF00520"/>
    </source>
</evidence>
<feature type="transmembrane region" description="Helical" evidence="13">
    <location>
        <begin position="396"/>
        <end position="413"/>
    </location>
</feature>
<feature type="transmembrane region" description="Helical" evidence="13">
    <location>
        <begin position="201"/>
        <end position="226"/>
    </location>
</feature>
<dbReference type="PRINTS" id="PR01496">
    <property type="entry name" value="SHAKERCHANEL"/>
</dbReference>
<evidence type="ECO:0000256" key="6">
    <source>
        <dbReference type="ARBA" id="ARBA00022882"/>
    </source>
</evidence>
<feature type="domain" description="Potassium channel tetramerisation-type BTB" evidence="15">
    <location>
        <begin position="76"/>
        <end position="166"/>
    </location>
</feature>
<dbReference type="InterPro" id="IPR003968">
    <property type="entry name" value="K_chnl_volt-dep_Kv"/>
</dbReference>
<evidence type="ECO:0000256" key="2">
    <source>
        <dbReference type="ARBA" id="ARBA00022448"/>
    </source>
</evidence>
<protein>
    <submittedName>
        <fullName evidence="17">Shaker-related potassium channel tsha2-like</fullName>
    </submittedName>
</protein>
<dbReference type="InterPro" id="IPR028325">
    <property type="entry name" value="VG_K_chnl"/>
</dbReference>
<keyword evidence="6" id="KW-0851">Voltage-gated channel</keyword>
<comment type="subcellular location">
    <subcellularLocation>
        <location evidence="1">Membrane</location>
        <topology evidence="1">Multi-pass membrane protein</topology>
    </subcellularLocation>
</comment>
<evidence type="ECO:0000256" key="10">
    <source>
        <dbReference type="ARBA" id="ARBA00023136"/>
    </source>
</evidence>
<organism evidence="16 17">
    <name type="scientific">Priapulus caudatus</name>
    <name type="common">Priapulid worm</name>
    <dbReference type="NCBI Taxonomy" id="37621"/>
    <lineage>
        <taxon>Eukaryota</taxon>
        <taxon>Metazoa</taxon>
        <taxon>Ecdysozoa</taxon>
        <taxon>Scalidophora</taxon>
        <taxon>Priapulida</taxon>
        <taxon>Priapulimorpha</taxon>
        <taxon>Priapulimorphida</taxon>
        <taxon>Priapulidae</taxon>
        <taxon>Priapulus</taxon>
    </lineage>
</organism>
<dbReference type="SUPFAM" id="SSF54695">
    <property type="entry name" value="POZ domain"/>
    <property type="match status" value="1"/>
</dbReference>
<dbReference type="Pfam" id="PF02214">
    <property type="entry name" value="BTB_2"/>
    <property type="match status" value="1"/>
</dbReference>
<dbReference type="InterPro" id="IPR003972">
    <property type="entry name" value="K_chnl_volt-dep_Kv1"/>
</dbReference>
<accession>A0ABM1E737</accession>
<keyword evidence="5" id="KW-0631">Potassium channel</keyword>
<keyword evidence="4 13" id="KW-0812">Transmembrane</keyword>
<feature type="domain" description="Ion transport" evidence="14">
    <location>
        <begin position="204"/>
        <end position="455"/>
    </location>
</feature>
<evidence type="ECO:0000256" key="13">
    <source>
        <dbReference type="SAM" id="Phobius"/>
    </source>
</evidence>
<evidence type="ECO:0000256" key="12">
    <source>
        <dbReference type="SAM" id="MobiDB-lite"/>
    </source>
</evidence>
<keyword evidence="9" id="KW-0406">Ion transport</keyword>
<keyword evidence="3" id="KW-0633">Potassium transport</keyword>
<evidence type="ECO:0000256" key="11">
    <source>
        <dbReference type="ARBA" id="ARBA00023303"/>
    </source>
</evidence>
<evidence type="ECO:0000256" key="7">
    <source>
        <dbReference type="ARBA" id="ARBA00022958"/>
    </source>
</evidence>
<reference evidence="17" key="1">
    <citation type="submission" date="2025-08" db="UniProtKB">
        <authorList>
            <consortium name="RefSeq"/>
        </authorList>
    </citation>
    <scope>IDENTIFICATION</scope>
</reference>
<dbReference type="GeneID" id="106809444"/>
<feature type="transmembrane region" description="Helical" evidence="13">
    <location>
        <begin position="361"/>
        <end position="384"/>
    </location>
</feature>
<dbReference type="InterPro" id="IPR005821">
    <property type="entry name" value="Ion_trans_dom"/>
</dbReference>
<evidence type="ECO:0000256" key="4">
    <source>
        <dbReference type="ARBA" id="ARBA00022692"/>
    </source>
</evidence>
<dbReference type="Gene3D" id="1.20.120.350">
    <property type="entry name" value="Voltage-gated potassium channels. Chain C"/>
    <property type="match status" value="1"/>
</dbReference>
<feature type="compositionally biased region" description="Acidic residues" evidence="12">
    <location>
        <begin position="482"/>
        <end position="495"/>
    </location>
</feature>
<proteinExistence type="predicted"/>
<gene>
    <name evidence="17" type="primary">LOC106809444</name>
</gene>
<keyword evidence="7" id="KW-0630">Potassium</keyword>
<dbReference type="PANTHER" id="PTHR11537:SF113">
    <property type="entry name" value="POTASSIUM VOLTAGE-GATED CHANNEL PROTEIN SHAKER"/>
    <property type="match status" value="1"/>
</dbReference>
<dbReference type="PANTHER" id="PTHR11537">
    <property type="entry name" value="VOLTAGE-GATED POTASSIUM CHANNEL"/>
    <property type="match status" value="1"/>
</dbReference>
<dbReference type="PRINTS" id="PR00169">
    <property type="entry name" value="KCHANNEL"/>
</dbReference>
<dbReference type="SUPFAM" id="SSF81324">
    <property type="entry name" value="Voltage-gated potassium channels"/>
    <property type="match status" value="1"/>
</dbReference>
<evidence type="ECO:0000256" key="5">
    <source>
        <dbReference type="ARBA" id="ARBA00022826"/>
    </source>
</evidence>
<evidence type="ECO:0000256" key="1">
    <source>
        <dbReference type="ARBA" id="ARBA00004141"/>
    </source>
</evidence>
<keyword evidence="8 13" id="KW-1133">Transmembrane helix</keyword>
<evidence type="ECO:0000313" key="17">
    <source>
        <dbReference type="RefSeq" id="XP_014668008.1"/>
    </source>
</evidence>
<feature type="transmembrane region" description="Helical" evidence="13">
    <location>
        <begin position="425"/>
        <end position="446"/>
    </location>
</feature>
<dbReference type="RefSeq" id="XP_014668008.1">
    <property type="nucleotide sequence ID" value="XM_014812522.1"/>
</dbReference>
<keyword evidence="10 13" id="KW-0472">Membrane</keyword>
<dbReference type="Pfam" id="PF00520">
    <property type="entry name" value="Ion_trans"/>
    <property type="match status" value="1"/>
</dbReference>
<dbReference type="Gene3D" id="1.10.287.70">
    <property type="match status" value="1"/>
</dbReference>
<evidence type="ECO:0000259" key="15">
    <source>
        <dbReference type="Pfam" id="PF02214"/>
    </source>
</evidence>
<dbReference type="PRINTS" id="PR01491">
    <property type="entry name" value="KVCHANNEL"/>
</dbReference>
<feature type="transmembrane region" description="Helical" evidence="13">
    <location>
        <begin position="294"/>
        <end position="315"/>
    </location>
</feature>
<evidence type="ECO:0000256" key="8">
    <source>
        <dbReference type="ARBA" id="ARBA00022989"/>
    </source>
</evidence>
<keyword evidence="11" id="KW-0407">Ion channel</keyword>
<keyword evidence="16" id="KW-1185">Reference proteome</keyword>
<evidence type="ECO:0000256" key="9">
    <source>
        <dbReference type="ARBA" id="ARBA00023065"/>
    </source>
</evidence>
<evidence type="ECO:0000313" key="16">
    <source>
        <dbReference type="Proteomes" id="UP000695022"/>
    </source>
</evidence>
<feature type="region of interest" description="Disordered" evidence="12">
    <location>
        <begin position="474"/>
        <end position="495"/>
    </location>
</feature>
<dbReference type="Proteomes" id="UP000695022">
    <property type="component" value="Unplaced"/>
</dbReference>
<dbReference type="InterPro" id="IPR027359">
    <property type="entry name" value="Volt_channel_dom_sf"/>
</dbReference>
<dbReference type="InterPro" id="IPR011333">
    <property type="entry name" value="SKP1/BTB/POZ_sf"/>
</dbReference>
<dbReference type="InterPro" id="IPR003131">
    <property type="entry name" value="T1-type_BTB"/>
</dbReference>
<evidence type="ECO:0000256" key="3">
    <source>
        <dbReference type="ARBA" id="ARBA00022538"/>
    </source>
</evidence>
<dbReference type="Gene3D" id="3.30.710.10">
    <property type="entry name" value="Potassium Channel Kv1.1, Chain A"/>
    <property type="match status" value="1"/>
</dbReference>
<keyword evidence="2" id="KW-0813">Transport</keyword>
<feature type="transmembrane region" description="Helical" evidence="13">
    <location>
        <begin position="262"/>
        <end position="282"/>
    </location>
</feature>